<protein>
    <submittedName>
        <fullName evidence="1">Uncharacterized protein</fullName>
    </submittedName>
</protein>
<name>A0A3B0VND4_9ZZZZ</name>
<accession>A0A3B0VND4</accession>
<sequence>MKNKSLLFIIIAALLFLRPLAAKAGNVVRVGDSKWVALGGYGFTHTNLGRTKVWVDTAFL</sequence>
<gene>
    <name evidence="1" type="ORF">MNBD_DELTA03-1852</name>
</gene>
<organism evidence="1">
    <name type="scientific">hydrothermal vent metagenome</name>
    <dbReference type="NCBI Taxonomy" id="652676"/>
    <lineage>
        <taxon>unclassified sequences</taxon>
        <taxon>metagenomes</taxon>
        <taxon>ecological metagenomes</taxon>
    </lineage>
</organism>
<evidence type="ECO:0000313" key="1">
    <source>
        <dbReference type="EMBL" id="VAW40602.1"/>
    </source>
</evidence>
<reference evidence="1" key="1">
    <citation type="submission" date="2018-06" db="EMBL/GenBank/DDBJ databases">
        <authorList>
            <person name="Zhirakovskaya E."/>
        </authorList>
    </citation>
    <scope>NUCLEOTIDE SEQUENCE</scope>
</reference>
<dbReference type="AlphaFoldDB" id="A0A3B0VND4"/>
<dbReference type="EMBL" id="UOEX01000341">
    <property type="protein sequence ID" value="VAW40602.1"/>
    <property type="molecule type" value="Genomic_DNA"/>
</dbReference>
<feature type="non-terminal residue" evidence="1">
    <location>
        <position position="60"/>
    </location>
</feature>
<proteinExistence type="predicted"/>